<accession>A0A2N5C4Z0</accession>
<dbReference type="Pfam" id="PF13464">
    <property type="entry name" value="RodZ_C"/>
    <property type="match status" value="1"/>
</dbReference>
<dbReference type="Gene3D" id="1.10.260.40">
    <property type="entry name" value="lambda repressor-like DNA-binding domains"/>
    <property type="match status" value="1"/>
</dbReference>
<feature type="transmembrane region" description="Helical" evidence="2">
    <location>
        <begin position="141"/>
        <end position="159"/>
    </location>
</feature>
<proteinExistence type="predicted"/>
<evidence type="ECO:0000313" key="5">
    <source>
        <dbReference type="Proteomes" id="UP000234341"/>
    </source>
</evidence>
<evidence type="ECO:0000259" key="3">
    <source>
        <dbReference type="PROSITE" id="PS50943"/>
    </source>
</evidence>
<dbReference type="EMBL" id="PJRP01000018">
    <property type="protein sequence ID" value="PLP97289.1"/>
    <property type="molecule type" value="Genomic_DNA"/>
</dbReference>
<reference evidence="4 5" key="1">
    <citation type="submission" date="2017-12" db="EMBL/GenBank/DDBJ databases">
        <title>Genome sequence of the active heterotrophic nitrifier-denitrifier, Cupriavidus pauculus UM1.</title>
        <authorList>
            <person name="Putonti C."/>
            <person name="Castignetti D."/>
        </authorList>
    </citation>
    <scope>NUCLEOTIDE SEQUENCE [LARGE SCALE GENOMIC DNA]</scope>
    <source>
        <strain evidence="4 5">UM1</strain>
    </source>
</reference>
<evidence type="ECO:0000313" key="4">
    <source>
        <dbReference type="EMBL" id="PLP97289.1"/>
    </source>
</evidence>
<feature type="region of interest" description="Disordered" evidence="1">
    <location>
        <begin position="1"/>
        <end position="24"/>
    </location>
</feature>
<dbReference type="RefSeq" id="WP_101684586.1">
    <property type="nucleotide sequence ID" value="NZ_PJRP01000018.1"/>
</dbReference>
<dbReference type="GO" id="GO:0003677">
    <property type="term" value="F:DNA binding"/>
    <property type="evidence" value="ECO:0007669"/>
    <property type="project" value="InterPro"/>
</dbReference>
<keyword evidence="2" id="KW-0472">Membrane</keyword>
<dbReference type="PROSITE" id="PS50943">
    <property type="entry name" value="HTH_CROC1"/>
    <property type="match status" value="1"/>
</dbReference>
<dbReference type="CDD" id="cd00093">
    <property type="entry name" value="HTH_XRE"/>
    <property type="match status" value="1"/>
</dbReference>
<feature type="domain" description="HTH cro/C1-type" evidence="3">
    <location>
        <begin position="35"/>
        <end position="95"/>
    </location>
</feature>
<dbReference type="AlphaFoldDB" id="A0A2N5C4Z0"/>
<dbReference type="PANTHER" id="PTHR34475">
    <property type="match status" value="1"/>
</dbReference>
<organism evidence="4 5">
    <name type="scientific">Cupriavidus pauculus</name>
    <dbReference type="NCBI Taxonomy" id="82633"/>
    <lineage>
        <taxon>Bacteria</taxon>
        <taxon>Pseudomonadati</taxon>
        <taxon>Pseudomonadota</taxon>
        <taxon>Betaproteobacteria</taxon>
        <taxon>Burkholderiales</taxon>
        <taxon>Burkholderiaceae</taxon>
        <taxon>Cupriavidus</taxon>
    </lineage>
</organism>
<evidence type="ECO:0000256" key="2">
    <source>
        <dbReference type="SAM" id="Phobius"/>
    </source>
</evidence>
<name>A0A2N5C4Z0_9BURK</name>
<dbReference type="OrthoDB" id="8561330at2"/>
<feature type="compositionally biased region" description="Low complexity" evidence="1">
    <location>
        <begin position="213"/>
        <end position="260"/>
    </location>
</feature>
<dbReference type="InterPro" id="IPR050400">
    <property type="entry name" value="Bact_Cytoskel_RodZ"/>
</dbReference>
<dbReference type="InterPro" id="IPR025194">
    <property type="entry name" value="RodZ-like_C"/>
</dbReference>
<dbReference type="SMART" id="SM00530">
    <property type="entry name" value="HTH_XRE"/>
    <property type="match status" value="1"/>
</dbReference>
<keyword evidence="2" id="KW-0812">Transmembrane</keyword>
<dbReference type="SUPFAM" id="SSF47413">
    <property type="entry name" value="lambda repressor-like DNA-binding domains"/>
    <property type="match status" value="1"/>
</dbReference>
<gene>
    <name evidence="4" type="ORF">CYJ10_27355</name>
</gene>
<dbReference type="Pfam" id="PF13413">
    <property type="entry name" value="HTH_25"/>
    <property type="match status" value="1"/>
</dbReference>
<sequence>MNEEERAGSQAATQVAGGATDSDREAVAREIGAQLKEAREAQRLSLEDVGARLKVAPNKLVAIEAGDVSSLMDVTFAKGVMRAYARTLQIDIDGLLGQYHARAQATPVTGITRRHEGALNQTFDDRKRFGSKSTGGAGGRWIWLVCVLALVAVGVYFGYDHAKAWFDAHSKATAEAPANDKPAEKAAEEGATQSNGDGTVTAALPPVMAGNDSPAPSEAAPAEPAGKAEPAEPAVKAAPAPAPAAAAPTPAPTPVATTTAGMPLATGGAVNLTQEAPAKPVAPAVAAPVSAAAAASPAASGDSAVQIRFASDTWYEVRDRTGKVILGGTAKGGDAVAGSGAGGPYKVILGNVKGVESLAHNGAPVNFKSADRNNVARLTLQ</sequence>
<evidence type="ECO:0000256" key="1">
    <source>
        <dbReference type="SAM" id="MobiDB-lite"/>
    </source>
</evidence>
<dbReference type="PANTHER" id="PTHR34475:SF1">
    <property type="entry name" value="CYTOSKELETON PROTEIN RODZ"/>
    <property type="match status" value="1"/>
</dbReference>
<keyword evidence="2" id="KW-1133">Transmembrane helix</keyword>
<dbReference type="InterPro" id="IPR001387">
    <property type="entry name" value="Cro/C1-type_HTH"/>
</dbReference>
<comment type="caution">
    <text evidence="4">The sequence shown here is derived from an EMBL/GenBank/DDBJ whole genome shotgun (WGS) entry which is preliminary data.</text>
</comment>
<dbReference type="InterPro" id="IPR010982">
    <property type="entry name" value="Lambda_DNA-bd_dom_sf"/>
</dbReference>
<dbReference type="Proteomes" id="UP000234341">
    <property type="component" value="Unassembled WGS sequence"/>
</dbReference>
<protein>
    <submittedName>
        <fullName evidence="4">DUF4115 domain-containing protein</fullName>
    </submittedName>
</protein>
<feature type="region of interest" description="Disordered" evidence="1">
    <location>
        <begin position="176"/>
        <end position="260"/>
    </location>
</feature>